<accession>A0A8J2WY25</accession>
<dbReference type="InterPro" id="IPR002937">
    <property type="entry name" value="Amino_oxidase"/>
</dbReference>
<dbReference type="GO" id="GO:0016116">
    <property type="term" value="P:carotenoid metabolic process"/>
    <property type="evidence" value="ECO:0007669"/>
    <property type="project" value="InterPro"/>
</dbReference>
<reference evidence="2" key="1">
    <citation type="submission" date="2021-11" db="EMBL/GenBank/DDBJ databases">
        <authorList>
            <consortium name="Genoscope - CEA"/>
            <person name="William W."/>
        </authorList>
    </citation>
    <scope>NUCLEOTIDE SEQUENCE</scope>
</reference>
<dbReference type="AlphaFoldDB" id="A0A8J2WY25"/>
<dbReference type="Gene3D" id="3.50.50.60">
    <property type="entry name" value="FAD/NAD(P)-binding domain"/>
    <property type="match status" value="2"/>
</dbReference>
<evidence type="ECO:0000313" key="3">
    <source>
        <dbReference type="Proteomes" id="UP000789595"/>
    </source>
</evidence>
<dbReference type="Proteomes" id="UP000789595">
    <property type="component" value="Unassembled WGS sequence"/>
</dbReference>
<comment type="caution">
    <text evidence="2">The sequence shown here is derived from an EMBL/GenBank/DDBJ whole genome shotgun (WGS) entry which is preliminary data.</text>
</comment>
<gene>
    <name evidence="2" type="ORF">PECAL_4P02280</name>
</gene>
<protein>
    <recommendedName>
        <fullName evidence="1">Amine oxidase domain-containing protein</fullName>
    </recommendedName>
</protein>
<proteinExistence type="predicted"/>
<evidence type="ECO:0000259" key="1">
    <source>
        <dbReference type="Pfam" id="PF01593"/>
    </source>
</evidence>
<dbReference type="InterPro" id="IPR036188">
    <property type="entry name" value="FAD/NAD-bd_sf"/>
</dbReference>
<dbReference type="Pfam" id="PF01593">
    <property type="entry name" value="Amino_oxidase"/>
    <property type="match status" value="1"/>
</dbReference>
<evidence type="ECO:0000313" key="2">
    <source>
        <dbReference type="EMBL" id="CAH0373057.1"/>
    </source>
</evidence>
<dbReference type="InterPro" id="IPR045892">
    <property type="entry name" value="CrtISO-like"/>
</dbReference>
<name>A0A8J2WY25_9STRA</name>
<feature type="domain" description="Amine oxidase" evidence="1">
    <location>
        <begin position="94"/>
        <end position="590"/>
    </location>
</feature>
<keyword evidence="3" id="KW-1185">Reference proteome</keyword>
<sequence>MPLVNRGDRLSFAVHRHNSIICLAKRVGSHTVRWFAARKKRRAMRTAVVLCSLCHAAALQAPQTPTTRRITASSAASSAATTNEWDAVVVGSGIGGLSCAAILANAGKRVLVCEAHDRAGGVAHDYEVQGFTFENGPSLYAGLSPNASPNPLKHVFQIIGEEPEWLTYDRWGTAFPEGTFAAAVGAKDFKERILPTYAGPGAAEQFDTLMKRVEPLGEAIFGVPSAAVREDAFAAVTLGRYGLSLATLLAVGPAPALSRPFAEVLDQCGVTDAFLRNWLDMICFLLQGATTKEAPTTLMAYMLSDFYCDGVVLDFPRGGTKSIIDALLRGVRKNGELRLNAPVAKVLAEDGATTGVELASGETISAPIVVSNADLWTTQKLIPKHPKLVDYFDKQAARVTRCDSFLHLHVGIDATGLPTEPSESLPAQWAALDDWGRGVDAPRNLVLVSMASMLDPSLAPDGCHVIHAYVPATEPFEDWEEFLTDGGYQSPAYREAKEQAVEVLWRAIERYVPDVRQRVKVALPATPLTHRRFNRRDAGTYGPFLPATSGQLMGHSTPLDGFYVCGDSTFPGIGVPAVAASGMITAHSILDVQTHWANLDKLRIR</sequence>
<dbReference type="OrthoDB" id="7777654at2759"/>
<dbReference type="PANTHER" id="PTHR46313">
    <property type="match status" value="1"/>
</dbReference>
<organism evidence="2 3">
    <name type="scientific">Pelagomonas calceolata</name>
    <dbReference type="NCBI Taxonomy" id="35677"/>
    <lineage>
        <taxon>Eukaryota</taxon>
        <taxon>Sar</taxon>
        <taxon>Stramenopiles</taxon>
        <taxon>Ochrophyta</taxon>
        <taxon>Pelagophyceae</taxon>
        <taxon>Pelagomonadales</taxon>
        <taxon>Pelagomonadaceae</taxon>
        <taxon>Pelagomonas</taxon>
    </lineage>
</organism>
<dbReference type="EMBL" id="CAKKNE010000004">
    <property type="protein sequence ID" value="CAH0373057.1"/>
    <property type="molecule type" value="Genomic_DNA"/>
</dbReference>
<dbReference type="GO" id="GO:0016491">
    <property type="term" value="F:oxidoreductase activity"/>
    <property type="evidence" value="ECO:0007669"/>
    <property type="project" value="InterPro"/>
</dbReference>
<dbReference type="SUPFAM" id="SSF51905">
    <property type="entry name" value="FAD/NAD(P)-binding domain"/>
    <property type="match status" value="1"/>
</dbReference>
<dbReference type="PANTHER" id="PTHR46313:SF3">
    <property type="entry name" value="PROLYCOPENE ISOMERASE, CHLOROPLASTIC"/>
    <property type="match status" value="1"/>
</dbReference>